<dbReference type="EMBL" id="JABBNI010000009">
    <property type="protein sequence ID" value="NMM61945.1"/>
    <property type="molecule type" value="Genomic_DNA"/>
</dbReference>
<organism evidence="1 2">
    <name type="scientific">Clostridium muellerianum</name>
    <dbReference type="NCBI Taxonomy" id="2716538"/>
    <lineage>
        <taxon>Bacteria</taxon>
        <taxon>Bacillati</taxon>
        <taxon>Bacillota</taxon>
        <taxon>Clostridia</taxon>
        <taxon>Eubacteriales</taxon>
        <taxon>Clostridiaceae</taxon>
        <taxon>Clostridium</taxon>
    </lineage>
</organism>
<dbReference type="AlphaFoldDB" id="A0A7Y0EGC8"/>
<name>A0A7Y0EGC8_9CLOT</name>
<dbReference type="InterPro" id="IPR022477">
    <property type="entry name" value="Spore_YqfC"/>
</dbReference>
<evidence type="ECO:0000313" key="1">
    <source>
        <dbReference type="EMBL" id="NMM61945.1"/>
    </source>
</evidence>
<dbReference type="InterPro" id="IPR022476">
    <property type="entry name" value="Spore_YabP/YqfC"/>
</dbReference>
<keyword evidence="2" id="KW-1185">Reference proteome</keyword>
<proteinExistence type="predicted"/>
<dbReference type="NCBIfam" id="TIGR02856">
    <property type="entry name" value="spore_yqfC"/>
    <property type="match status" value="1"/>
</dbReference>
<sequence length="92" mass="10109">MKLNRTKQNIANKLDLPRDVILNVPKITVTGHSEIIIENHRGVAVFNENEVKVNSGIGSICIHGSQFEILFMGGTTLTVGGKFKSIVYEANE</sequence>
<evidence type="ECO:0000313" key="2">
    <source>
        <dbReference type="Proteomes" id="UP000537131"/>
    </source>
</evidence>
<comment type="caution">
    <text evidence="1">The sequence shown here is derived from an EMBL/GenBank/DDBJ whole genome shotgun (WGS) entry which is preliminary data.</text>
</comment>
<gene>
    <name evidence="1" type="primary">yqfC</name>
    <name evidence="1" type="ORF">HBE96_04420</name>
</gene>
<accession>A0A7Y0EGC8</accession>
<dbReference type="Pfam" id="PF07873">
    <property type="entry name" value="YabP"/>
    <property type="match status" value="1"/>
</dbReference>
<reference evidence="1 2" key="2">
    <citation type="submission" date="2020-06" db="EMBL/GenBank/DDBJ databases">
        <title>Complete Genome Sequence of Clostridium muelleri sp. nov. P21T, an Acid-Alcohol Producing Acetogen Isolated from Old Hay.</title>
        <authorList>
            <person name="Duncan K.E."/>
            <person name="Tanner R.S."/>
        </authorList>
    </citation>
    <scope>NUCLEOTIDE SEQUENCE [LARGE SCALE GENOMIC DNA]</scope>
    <source>
        <strain evidence="1 2">P21</strain>
    </source>
</reference>
<dbReference type="Proteomes" id="UP000537131">
    <property type="component" value="Unassembled WGS sequence"/>
</dbReference>
<protein>
    <submittedName>
        <fullName evidence="1">Sporulation protein YqfC</fullName>
    </submittedName>
</protein>
<reference evidence="1 2" key="1">
    <citation type="submission" date="2020-04" db="EMBL/GenBank/DDBJ databases">
        <authorList>
            <person name="Doyle D.A."/>
        </authorList>
    </citation>
    <scope>NUCLEOTIDE SEQUENCE [LARGE SCALE GENOMIC DNA]</scope>
    <source>
        <strain evidence="1 2">P21</strain>
    </source>
</reference>